<keyword evidence="2" id="KW-1185">Reference proteome</keyword>
<sequence length="137" mass="15601">MVVLSLIVSFLFSHSSHDSRAFESYLKQNQLPVEEHQVYIVISGNTCVACSNTTRATLMRYSSCSNLVVITGDRMVKEDLEGKAVSVLFDEAFDFDYLPYNFTYTSIVKIEGEKLELESFGVLDGDRFERQVSHYCE</sequence>
<accession>A0A7H0VCL1</accession>
<dbReference type="RefSeq" id="WP_210757991.1">
    <property type="nucleotide sequence ID" value="NZ_CP060139.1"/>
</dbReference>
<reference evidence="1 2" key="1">
    <citation type="submission" date="2020-08" db="EMBL/GenBank/DDBJ databases">
        <title>Croceimicrobium hydrocarbonivorans gen. nov., sp. nov., a novel marine bacterium isolated from a bacterial consortium that degrades polyethylene terephthalate.</title>
        <authorList>
            <person name="Liu R."/>
        </authorList>
    </citation>
    <scope>NUCLEOTIDE SEQUENCE [LARGE SCALE GENOMIC DNA]</scope>
    <source>
        <strain evidence="1 2">A20-9</strain>
    </source>
</reference>
<evidence type="ECO:0000313" key="1">
    <source>
        <dbReference type="EMBL" id="QNR23459.1"/>
    </source>
</evidence>
<name>A0A7H0VCL1_9FLAO</name>
<organism evidence="1 2">
    <name type="scientific">Croceimicrobium hydrocarbonivorans</name>
    <dbReference type="NCBI Taxonomy" id="2761580"/>
    <lineage>
        <taxon>Bacteria</taxon>
        <taxon>Pseudomonadati</taxon>
        <taxon>Bacteroidota</taxon>
        <taxon>Flavobacteriia</taxon>
        <taxon>Flavobacteriales</taxon>
        <taxon>Owenweeksiaceae</taxon>
        <taxon>Croceimicrobium</taxon>
    </lineage>
</organism>
<protein>
    <submittedName>
        <fullName evidence="1">Uncharacterized protein</fullName>
    </submittedName>
</protein>
<dbReference type="Proteomes" id="UP000516305">
    <property type="component" value="Chromosome"/>
</dbReference>
<dbReference type="KEGG" id="chyd:H4K34_13885"/>
<gene>
    <name evidence="1" type="ORF">H4K34_13885</name>
</gene>
<proteinExistence type="predicted"/>
<dbReference type="EMBL" id="CP060139">
    <property type="protein sequence ID" value="QNR23459.1"/>
    <property type="molecule type" value="Genomic_DNA"/>
</dbReference>
<evidence type="ECO:0000313" key="2">
    <source>
        <dbReference type="Proteomes" id="UP000516305"/>
    </source>
</evidence>
<dbReference type="AlphaFoldDB" id="A0A7H0VCL1"/>